<dbReference type="SUPFAM" id="SSF56219">
    <property type="entry name" value="DNase I-like"/>
    <property type="match status" value="1"/>
</dbReference>
<reference evidence="2" key="1">
    <citation type="submission" date="2020-01" db="EMBL/GenBank/DDBJ databases">
        <title>Development of genomics and gene disruption for Polysphondylium violaceum indicates a role for the polyketide synthase stlB in stalk morphogenesis.</title>
        <authorList>
            <person name="Narita B."/>
            <person name="Kawabe Y."/>
            <person name="Kin K."/>
            <person name="Saito T."/>
            <person name="Gibbs R."/>
            <person name="Kuspa A."/>
            <person name="Muzny D."/>
            <person name="Queller D."/>
            <person name="Richards S."/>
            <person name="Strassman J."/>
            <person name="Sucgang R."/>
            <person name="Worley K."/>
            <person name="Schaap P."/>
        </authorList>
    </citation>
    <scope>NUCLEOTIDE SEQUENCE</scope>
    <source>
        <strain evidence="2">QSvi11</strain>
    </source>
</reference>
<feature type="compositionally biased region" description="Polar residues" evidence="1">
    <location>
        <begin position="240"/>
        <end position="250"/>
    </location>
</feature>
<organism evidence="2 3">
    <name type="scientific">Polysphondylium violaceum</name>
    <dbReference type="NCBI Taxonomy" id="133409"/>
    <lineage>
        <taxon>Eukaryota</taxon>
        <taxon>Amoebozoa</taxon>
        <taxon>Evosea</taxon>
        <taxon>Eumycetozoa</taxon>
        <taxon>Dictyostelia</taxon>
        <taxon>Dictyosteliales</taxon>
        <taxon>Dictyosteliaceae</taxon>
        <taxon>Polysphondylium</taxon>
    </lineage>
</organism>
<evidence type="ECO:0008006" key="4">
    <source>
        <dbReference type="Google" id="ProtNLM"/>
    </source>
</evidence>
<dbReference type="OrthoDB" id="407509at2759"/>
<evidence type="ECO:0000313" key="2">
    <source>
        <dbReference type="EMBL" id="KAF2072148.1"/>
    </source>
</evidence>
<dbReference type="PANTHER" id="PTHR19446">
    <property type="entry name" value="REVERSE TRANSCRIPTASES"/>
    <property type="match status" value="1"/>
</dbReference>
<sequence length="793" mass="89401">MTEPIVEPGAVLISTGNDAVRVPSYSEIVESISAKTTTTSTTIHQFTEEDFKRAPTEKEYMEMLSEQHRQLIISRILPRKYSNSTFTPSTTSGELKPRLTTYNAKYVLQVSKLNYGEVAYGLPQSKSIFEELNLKRNEDYILFNAKCKIFTNNEKLVSAILQWHGTILYGHHRIIFKCEDSINETFDDIFLTLQKRHGWKFQSTYDDCTKILYLEEPSGFKDSSDDSSEDSSDDSSAESIANSPNSSINDSPCKENLPPTHINTPLPHPQTIPKTVISTTTITSSYNSNAPTSLAKELNHVNESQTSLLQFTYPTTPEINNTNKPPSASPAIISPLITKLKEATDGKKKKRNNDSADRNDISPITETHGASQPMIFKATKGQKDISKTNKHSPNTLSISSASHQKKDQQPVHITAVYAPATPAERKVWLQENLKVAELETDILIGDINIRKVSKRPEHFTENTLLSLDIQDSGLSELEVEETSPIKHTFTFTQTKEEYILDRVFISDPLLHKLPTLRYLNVNKQTSDHNILQLIIPTTTQTTQKSRLWKLNHKILTQQNIAEATAIIEHASQLMVNGSQPQKVFCTLKKLLKTFFMKKEKVLIDIRYSQLKTLRTTLSTTHEGDPAIPQLLQQIDEIQKHVDEDLFNKSSINKQIHSESPSKYLTNILNTKKKDSAIKEIIHPTSKQKVSTQPEIEDAFTTFYSQLFSKKADNAENHQTLLEKWTPNYPPSMNTILSAPISDQEIILAITKMKEGKAPGEDGISISLYKSCCLLLTPLLSKLFNSFLNEGIHN</sequence>
<feature type="region of interest" description="Disordered" evidence="1">
    <location>
        <begin position="342"/>
        <end position="410"/>
    </location>
</feature>
<feature type="compositionally biased region" description="Basic and acidic residues" evidence="1">
    <location>
        <begin position="342"/>
        <end position="360"/>
    </location>
</feature>
<name>A0A8J4UYX0_9MYCE</name>
<dbReference type="Proteomes" id="UP000695562">
    <property type="component" value="Unassembled WGS sequence"/>
</dbReference>
<keyword evidence="3" id="KW-1185">Reference proteome</keyword>
<protein>
    <recommendedName>
        <fullName evidence="4">Reverse transcriptase domain-containing protein</fullName>
    </recommendedName>
</protein>
<dbReference type="EMBL" id="AJWJ01000307">
    <property type="protein sequence ID" value="KAF2072148.1"/>
    <property type="molecule type" value="Genomic_DNA"/>
</dbReference>
<comment type="caution">
    <text evidence="2">The sequence shown here is derived from an EMBL/GenBank/DDBJ whole genome shotgun (WGS) entry which is preliminary data.</text>
</comment>
<accession>A0A8J4UYX0</accession>
<evidence type="ECO:0000256" key="1">
    <source>
        <dbReference type="SAM" id="MobiDB-lite"/>
    </source>
</evidence>
<evidence type="ECO:0000313" key="3">
    <source>
        <dbReference type="Proteomes" id="UP000695562"/>
    </source>
</evidence>
<feature type="compositionally biased region" description="Polar residues" evidence="1">
    <location>
        <begin position="391"/>
        <end position="402"/>
    </location>
</feature>
<feature type="region of interest" description="Disordered" evidence="1">
    <location>
        <begin position="219"/>
        <end position="272"/>
    </location>
</feature>
<proteinExistence type="predicted"/>
<dbReference type="InterPro" id="IPR036691">
    <property type="entry name" value="Endo/exonu/phosph_ase_sf"/>
</dbReference>
<gene>
    <name evidence="2" type="ORF">CYY_006545</name>
</gene>
<feature type="compositionally biased region" description="Acidic residues" evidence="1">
    <location>
        <begin position="225"/>
        <end position="236"/>
    </location>
</feature>
<dbReference type="Gene3D" id="3.60.10.10">
    <property type="entry name" value="Endonuclease/exonuclease/phosphatase"/>
    <property type="match status" value="1"/>
</dbReference>
<feature type="non-terminal residue" evidence="2">
    <location>
        <position position="793"/>
    </location>
</feature>
<dbReference type="AlphaFoldDB" id="A0A8J4UYX0"/>